<dbReference type="Gene3D" id="3.30.310.10">
    <property type="entry name" value="TATA-Binding Protein"/>
    <property type="match status" value="2"/>
</dbReference>
<dbReference type="SUPFAM" id="SSF55945">
    <property type="entry name" value="TATA-box binding protein-like"/>
    <property type="match status" value="2"/>
</dbReference>
<dbReference type="PANTHER" id="PTHR10126">
    <property type="entry name" value="TATA-BOX BINDING PROTEIN"/>
    <property type="match status" value="1"/>
</dbReference>
<evidence type="ECO:0000256" key="5">
    <source>
        <dbReference type="ARBA" id="ARBA00023242"/>
    </source>
</evidence>
<dbReference type="PROSITE" id="PS00351">
    <property type="entry name" value="TFIID"/>
    <property type="match status" value="1"/>
</dbReference>
<organism evidence="6 7">
    <name type="scientific">Blepharisma stoltei</name>
    <dbReference type="NCBI Taxonomy" id="1481888"/>
    <lineage>
        <taxon>Eukaryota</taxon>
        <taxon>Sar</taxon>
        <taxon>Alveolata</taxon>
        <taxon>Ciliophora</taxon>
        <taxon>Postciliodesmatophora</taxon>
        <taxon>Heterotrichea</taxon>
        <taxon>Heterotrichida</taxon>
        <taxon>Blepharismidae</taxon>
        <taxon>Blepharisma</taxon>
    </lineage>
</organism>
<proteinExistence type="inferred from homology"/>
<evidence type="ECO:0000256" key="3">
    <source>
        <dbReference type="ARBA" id="ARBA00023125"/>
    </source>
</evidence>
<dbReference type="InterPro" id="IPR033710">
    <property type="entry name" value="TBP_eukaryotic"/>
</dbReference>
<dbReference type="FunFam" id="3.30.310.10:FF:000001">
    <property type="entry name" value="TATA-box-binding protein 2"/>
    <property type="match status" value="1"/>
</dbReference>
<gene>
    <name evidence="6" type="ORF">BSTOLATCC_MIC28792</name>
</gene>
<dbReference type="HAMAP" id="MF_00408">
    <property type="entry name" value="TATA_bind_prot_arch"/>
    <property type="match status" value="1"/>
</dbReference>
<evidence type="ECO:0000256" key="2">
    <source>
        <dbReference type="ARBA" id="ARBA00005560"/>
    </source>
</evidence>
<evidence type="ECO:0008006" key="8">
    <source>
        <dbReference type="Google" id="ProtNLM"/>
    </source>
</evidence>
<name>A0AAU9JB37_9CILI</name>
<keyword evidence="7" id="KW-1185">Reference proteome</keyword>
<keyword evidence="5" id="KW-0539">Nucleus</keyword>
<dbReference type="EMBL" id="CAJZBQ010000028">
    <property type="protein sequence ID" value="CAG9321512.1"/>
    <property type="molecule type" value="Genomic_DNA"/>
</dbReference>
<dbReference type="Proteomes" id="UP001162131">
    <property type="component" value="Unassembled WGS sequence"/>
</dbReference>
<comment type="caution">
    <text evidence="6">The sequence shown here is derived from an EMBL/GenBank/DDBJ whole genome shotgun (WGS) entry which is preliminary data.</text>
</comment>
<accession>A0AAU9JB37</accession>
<evidence type="ECO:0000256" key="4">
    <source>
        <dbReference type="ARBA" id="ARBA00023163"/>
    </source>
</evidence>
<evidence type="ECO:0000313" key="7">
    <source>
        <dbReference type="Proteomes" id="UP001162131"/>
    </source>
</evidence>
<keyword evidence="4" id="KW-0804">Transcription</keyword>
<dbReference type="InterPro" id="IPR030491">
    <property type="entry name" value="TBP_CS"/>
</dbReference>
<dbReference type="Pfam" id="PF00352">
    <property type="entry name" value="TBP"/>
    <property type="match status" value="2"/>
</dbReference>
<dbReference type="GO" id="GO:0005634">
    <property type="term" value="C:nucleus"/>
    <property type="evidence" value="ECO:0007669"/>
    <property type="project" value="UniProtKB-SubCell"/>
</dbReference>
<comment type="similarity">
    <text evidence="2">Belongs to the TBP family.</text>
</comment>
<sequence length="216" mass="24348">MEDLNTISSATNLLNDKQGFALKTTSFNFDVPAKEPVVQNVVATANLQCALDLKQVAIKARNSEYNPKRFCALIMRIREPKTTALIFASGKIVVTGARDEAQARLASRKFTRIIQKIGYSATFTEFKIQNLVASADIRFPVRLEGIAIKHFNFSSYEPEVFPGLIYRMLQPKVSLLLFTSGKMVFTGAKTREDIKVAFKKIYPVLKEFKKERKMGI</sequence>
<dbReference type="PRINTS" id="PR00686">
    <property type="entry name" value="TIFACTORIID"/>
</dbReference>
<dbReference type="FunFam" id="3.30.310.10:FF:000002">
    <property type="entry name" value="TATA-box-binding protein 2"/>
    <property type="match status" value="1"/>
</dbReference>
<comment type="subcellular location">
    <subcellularLocation>
        <location evidence="1">Nucleus</location>
    </subcellularLocation>
</comment>
<dbReference type="GO" id="GO:0003677">
    <property type="term" value="F:DNA binding"/>
    <property type="evidence" value="ECO:0007669"/>
    <property type="project" value="UniProtKB-KW"/>
</dbReference>
<reference evidence="6" key="1">
    <citation type="submission" date="2021-09" db="EMBL/GenBank/DDBJ databases">
        <authorList>
            <consortium name="AG Swart"/>
            <person name="Singh M."/>
            <person name="Singh A."/>
            <person name="Seah K."/>
            <person name="Emmerich C."/>
        </authorList>
    </citation>
    <scope>NUCLEOTIDE SEQUENCE</scope>
    <source>
        <strain evidence="6">ATCC30299</strain>
    </source>
</reference>
<dbReference type="InterPro" id="IPR012295">
    <property type="entry name" value="TBP_dom_sf"/>
</dbReference>
<protein>
    <recommendedName>
        <fullName evidence="8">TATA-box-binding protein</fullName>
    </recommendedName>
</protein>
<evidence type="ECO:0000313" key="6">
    <source>
        <dbReference type="EMBL" id="CAG9321512.1"/>
    </source>
</evidence>
<dbReference type="InterPro" id="IPR000814">
    <property type="entry name" value="TBP"/>
</dbReference>
<keyword evidence="3" id="KW-0238">DNA-binding</keyword>
<dbReference type="GO" id="GO:0006352">
    <property type="term" value="P:DNA-templated transcription initiation"/>
    <property type="evidence" value="ECO:0007669"/>
    <property type="project" value="InterPro"/>
</dbReference>
<evidence type="ECO:0000256" key="1">
    <source>
        <dbReference type="ARBA" id="ARBA00004123"/>
    </source>
</evidence>
<dbReference type="AlphaFoldDB" id="A0AAU9JB37"/>
<dbReference type="CDD" id="cd04516">
    <property type="entry name" value="TBP_eukaryotes"/>
    <property type="match status" value="1"/>
</dbReference>